<dbReference type="Pfam" id="PF00300">
    <property type="entry name" value="His_Phos_1"/>
    <property type="match status" value="1"/>
</dbReference>
<dbReference type="GO" id="GO:0016791">
    <property type="term" value="F:phosphatase activity"/>
    <property type="evidence" value="ECO:0007669"/>
    <property type="project" value="UniProtKB-ARBA"/>
</dbReference>
<dbReference type="InterPro" id="IPR029033">
    <property type="entry name" value="His_PPase_superfam"/>
</dbReference>
<dbReference type="InterPro" id="IPR051710">
    <property type="entry name" value="Phosphatase_SH3-domain"/>
</dbReference>
<dbReference type="PANTHER" id="PTHR16469:SF27">
    <property type="entry name" value="UBIQUITIN-ASSOCIATED AND SH3 DOMAIN-CONTAINING BA-RELATED"/>
    <property type="match status" value="1"/>
</dbReference>
<dbReference type="Gene3D" id="3.40.50.1240">
    <property type="entry name" value="Phosphoglycerate mutase-like"/>
    <property type="match status" value="1"/>
</dbReference>
<accession>J9F133</accession>
<dbReference type="SUPFAM" id="SSF53254">
    <property type="entry name" value="Phosphoglycerate mutase-like"/>
    <property type="match status" value="1"/>
</dbReference>
<protein>
    <submittedName>
        <fullName evidence="1">Uncharacterized protein</fullName>
    </submittedName>
</protein>
<proteinExistence type="predicted"/>
<comment type="caution">
    <text evidence="1">The sequence shown here is derived from an EMBL/GenBank/DDBJ whole genome shotgun (WGS) entry which is preliminary data.</text>
</comment>
<gene>
    <name evidence="1" type="ORF">WUBG_05926</name>
</gene>
<evidence type="ECO:0000313" key="2">
    <source>
        <dbReference type="Proteomes" id="UP000004810"/>
    </source>
</evidence>
<dbReference type="PANTHER" id="PTHR16469">
    <property type="entry name" value="UBIQUITIN-ASSOCIATED AND SH3 DOMAIN-CONTAINING BA-RELATED"/>
    <property type="match status" value="1"/>
</dbReference>
<name>J9F133_WUCBA</name>
<sequence length="116" mass="13267">MTSKYLHNTPLTELGYLQSKLAGRALRDHGVKVDYVYCSAALRCVQTAVGIIKGLDSCTLGINVERGLYEWMHWCRNEELSRLGYPVSSYYTSFLKPNELCVNETLNDFYERSFAL</sequence>
<evidence type="ECO:0000313" key="1">
    <source>
        <dbReference type="EMBL" id="EJW83162.1"/>
    </source>
</evidence>
<organism evidence="1 2">
    <name type="scientific">Wuchereria bancrofti</name>
    <dbReference type="NCBI Taxonomy" id="6293"/>
    <lineage>
        <taxon>Eukaryota</taxon>
        <taxon>Metazoa</taxon>
        <taxon>Ecdysozoa</taxon>
        <taxon>Nematoda</taxon>
        <taxon>Chromadorea</taxon>
        <taxon>Rhabditida</taxon>
        <taxon>Spirurina</taxon>
        <taxon>Spiruromorpha</taxon>
        <taxon>Filarioidea</taxon>
        <taxon>Onchocercidae</taxon>
        <taxon>Wuchereria</taxon>
    </lineage>
</organism>
<dbReference type="Proteomes" id="UP000004810">
    <property type="component" value="Unassembled WGS sequence"/>
</dbReference>
<dbReference type="InterPro" id="IPR013078">
    <property type="entry name" value="His_Pase_superF_clade-1"/>
</dbReference>
<dbReference type="EMBL" id="ADBV01002390">
    <property type="protein sequence ID" value="EJW83162.1"/>
    <property type="molecule type" value="Genomic_DNA"/>
</dbReference>
<dbReference type="AlphaFoldDB" id="J9F133"/>
<reference evidence="2" key="1">
    <citation type="submission" date="2012-08" db="EMBL/GenBank/DDBJ databases">
        <title>The Genome Sequence of Wuchereria bancrofti.</title>
        <authorList>
            <person name="Nutman T.B."/>
            <person name="Fink D.L."/>
            <person name="Russ C."/>
            <person name="Young S."/>
            <person name="Zeng Q."/>
            <person name="Koehrsen M."/>
            <person name="Alvarado L."/>
            <person name="Berlin A."/>
            <person name="Chapman S.B."/>
            <person name="Chen Z."/>
            <person name="Freedman E."/>
            <person name="Gellesch M."/>
            <person name="Goldberg J."/>
            <person name="Griggs A."/>
            <person name="Gujja S."/>
            <person name="Heilman E.R."/>
            <person name="Heiman D."/>
            <person name="Hepburn T."/>
            <person name="Howarth C."/>
            <person name="Jen D."/>
            <person name="Larson L."/>
            <person name="Lewis B."/>
            <person name="Mehta T."/>
            <person name="Park D."/>
            <person name="Pearson M."/>
            <person name="Roberts A."/>
            <person name="Saif S."/>
            <person name="Shea T."/>
            <person name="Shenoy N."/>
            <person name="Sisk P."/>
            <person name="Stolte C."/>
            <person name="Sykes S."/>
            <person name="Walk T."/>
            <person name="White J."/>
            <person name="Yandava C."/>
            <person name="Haas B."/>
            <person name="Henn M.R."/>
            <person name="Nusbaum C."/>
            <person name="Birren B."/>
        </authorList>
    </citation>
    <scope>NUCLEOTIDE SEQUENCE [LARGE SCALE GENOMIC DNA]</scope>
    <source>
        <strain evidence="2">NA</strain>
    </source>
</reference>
<dbReference type="CDD" id="cd07067">
    <property type="entry name" value="HP_PGM_like"/>
    <property type="match status" value="1"/>
</dbReference>
<feature type="non-terminal residue" evidence="1">
    <location>
        <position position="116"/>
    </location>
</feature>